<dbReference type="PANTHER" id="PTHR43283:SF18">
    <property type="match status" value="1"/>
</dbReference>
<keyword evidence="3" id="KW-1185">Reference proteome</keyword>
<dbReference type="STRING" id="684065.SAMN05421738_112131"/>
<evidence type="ECO:0000259" key="1">
    <source>
        <dbReference type="Pfam" id="PF00144"/>
    </source>
</evidence>
<accession>A0A1I4Z744</accession>
<dbReference type="InterPro" id="IPR012338">
    <property type="entry name" value="Beta-lactam/transpept-like"/>
</dbReference>
<name>A0A1I4Z744_9FLAO</name>
<dbReference type="Pfam" id="PF00144">
    <property type="entry name" value="Beta-lactamase"/>
    <property type="match status" value="1"/>
</dbReference>
<dbReference type="Gene3D" id="3.40.710.10">
    <property type="entry name" value="DD-peptidase/beta-lactamase superfamily"/>
    <property type="match status" value="1"/>
</dbReference>
<dbReference type="InterPro" id="IPR050789">
    <property type="entry name" value="Diverse_Enzym_Activities"/>
</dbReference>
<proteinExistence type="predicted"/>
<dbReference type="PANTHER" id="PTHR43283">
    <property type="entry name" value="BETA-LACTAMASE-RELATED"/>
    <property type="match status" value="1"/>
</dbReference>
<sequence>MLLTGFCRGNFLEIKHLKLIFDKKLAMTKYIYYSLFLFFTFSQNINAQVDSKSDLYKTILAKDSLLFTIGFNTCDATQFEKLMSNKLEFFHDKDGFSNKTKFINDFKTGLCKNPKLRQVKRSLVKESTKIYPLYKNNILYGAIQNGEHLFSEEHESQPGIAKFTNLWLLENNEWKLTKSYSFNHQAYDLKKSENTNLVIENKLEILQKKYNIKTLGLGIIENGKLKEIKVLGESSSYNSIFNVASLTKPITAMVALQLINLGKWKLDEPIYNYWTDPDVAKDPRNKKLTTRLILSHQTGFPNWRWQNENKKLNFEFEPGTKYQYSGEGYEYLRKALENKFKKSLEQLAEELIFVPLKMNDTSYIWSKKTDESRFVIGYNKNDQPYEIVKNKTANAADDLQTTIEDYGNFLVNILNGENLNENIYKEMITKQVKTKENKFFGLGLDIYDLGNNELALSHGGSDSGSQCIFILLPKTKQGLIIFTNFDEGYKIYEELLIEYLGEKGKKIVEIETK</sequence>
<dbReference type="InterPro" id="IPR001466">
    <property type="entry name" value="Beta-lactam-related"/>
</dbReference>
<dbReference type="Proteomes" id="UP000199149">
    <property type="component" value="Unassembled WGS sequence"/>
</dbReference>
<dbReference type="SUPFAM" id="SSF56601">
    <property type="entry name" value="beta-lactamase/transpeptidase-like"/>
    <property type="match status" value="1"/>
</dbReference>
<gene>
    <name evidence="2" type="ORF">SAMN05421738_112131</name>
</gene>
<dbReference type="EMBL" id="FOUZ01000012">
    <property type="protein sequence ID" value="SFN45843.1"/>
    <property type="molecule type" value="Genomic_DNA"/>
</dbReference>
<evidence type="ECO:0000313" key="3">
    <source>
        <dbReference type="Proteomes" id="UP000199149"/>
    </source>
</evidence>
<protein>
    <submittedName>
        <fullName evidence="2">CubicO group peptidase, beta-lactamase class C family</fullName>
    </submittedName>
</protein>
<feature type="domain" description="Beta-lactamase-related" evidence="1">
    <location>
        <begin position="205"/>
        <end position="488"/>
    </location>
</feature>
<dbReference type="AlphaFoldDB" id="A0A1I4Z744"/>
<evidence type="ECO:0000313" key="2">
    <source>
        <dbReference type="EMBL" id="SFN45843.1"/>
    </source>
</evidence>
<reference evidence="3" key="1">
    <citation type="submission" date="2016-10" db="EMBL/GenBank/DDBJ databases">
        <authorList>
            <person name="Varghese N."/>
            <person name="Submissions S."/>
        </authorList>
    </citation>
    <scope>NUCLEOTIDE SEQUENCE [LARGE SCALE GENOMIC DNA]</scope>
    <source>
        <strain evidence="3">XJ109</strain>
    </source>
</reference>
<organism evidence="2 3">
    <name type="scientific">Algoriella xinjiangensis</name>
    <dbReference type="NCBI Taxonomy" id="684065"/>
    <lineage>
        <taxon>Bacteria</taxon>
        <taxon>Pseudomonadati</taxon>
        <taxon>Bacteroidota</taxon>
        <taxon>Flavobacteriia</taxon>
        <taxon>Flavobacteriales</taxon>
        <taxon>Weeksellaceae</taxon>
        <taxon>Algoriella</taxon>
    </lineage>
</organism>